<gene>
    <name evidence="2" type="ORF">GGE31_002825</name>
    <name evidence="1" type="ORF">GGE33_003228</name>
    <name evidence="3" type="ORF">GGE35_002765</name>
</gene>
<dbReference type="EMBL" id="JACIHM010000003">
    <property type="protein sequence ID" value="MBB4446943.1"/>
    <property type="molecule type" value="Genomic_DNA"/>
</dbReference>
<evidence type="ECO:0000313" key="1">
    <source>
        <dbReference type="EMBL" id="MBB4349466.1"/>
    </source>
</evidence>
<name>A0A7W6UYZ8_9HYPH</name>
<evidence type="ECO:0000313" key="4">
    <source>
        <dbReference type="Proteomes" id="UP000520770"/>
    </source>
</evidence>
<sequence>MNVSHTRVVHEGAGKWIVDFIIDDGESVSVKVTDEKLAEAEKVIDHAKRITSELAN</sequence>
<accession>A0A7W6UYZ8</accession>
<dbReference type="AlphaFoldDB" id="A0A7W6UYZ8"/>
<organism evidence="3 6">
    <name type="scientific">Aliirhizobium cellulosilyticum</name>
    <dbReference type="NCBI Taxonomy" id="393664"/>
    <lineage>
        <taxon>Bacteria</taxon>
        <taxon>Pseudomonadati</taxon>
        <taxon>Pseudomonadota</taxon>
        <taxon>Alphaproteobacteria</taxon>
        <taxon>Hyphomicrobiales</taxon>
        <taxon>Rhizobiaceae</taxon>
        <taxon>Aliirhizobium</taxon>
    </lineage>
</organism>
<dbReference type="RefSeq" id="WP_183824758.1">
    <property type="nucleotide sequence ID" value="NZ_JACIGW010000003.1"/>
</dbReference>
<evidence type="ECO:0000313" key="3">
    <source>
        <dbReference type="EMBL" id="MBB4446943.1"/>
    </source>
</evidence>
<dbReference type="Proteomes" id="UP000576087">
    <property type="component" value="Unassembled WGS sequence"/>
</dbReference>
<protein>
    <submittedName>
        <fullName evidence="3">Uncharacterized protein</fullName>
    </submittedName>
</protein>
<proteinExistence type="predicted"/>
<dbReference type="EMBL" id="JACIGW010000003">
    <property type="protein sequence ID" value="MBB4349466.1"/>
    <property type="molecule type" value="Genomic_DNA"/>
</dbReference>
<keyword evidence="5" id="KW-1185">Reference proteome</keyword>
<reference evidence="4 5" key="1">
    <citation type="submission" date="2020-08" db="EMBL/GenBank/DDBJ databases">
        <title>Genomic Encyclopedia of Type Strains, Phase IV (KMG-V): Genome sequencing to study the core and pangenomes of soil and plant-associated prokaryotes.</title>
        <authorList>
            <person name="Whitman W."/>
        </authorList>
    </citation>
    <scope>NUCLEOTIDE SEQUENCE [LARGE SCALE GENOMIC DNA]</scope>
    <source>
        <strain evidence="2 5">SEMIA 444</strain>
        <strain evidence="1 4">SEMIA 448</strain>
        <strain evidence="3 6">SEMIA 452</strain>
    </source>
</reference>
<evidence type="ECO:0000313" key="6">
    <source>
        <dbReference type="Proteomes" id="UP000576087"/>
    </source>
</evidence>
<comment type="caution">
    <text evidence="3">The sequence shown here is derived from an EMBL/GenBank/DDBJ whole genome shotgun (WGS) entry which is preliminary data.</text>
</comment>
<dbReference type="Proteomes" id="UP000524535">
    <property type="component" value="Unassembled WGS sequence"/>
</dbReference>
<dbReference type="EMBL" id="JACIGY010000003">
    <property type="protein sequence ID" value="MBB4412312.1"/>
    <property type="molecule type" value="Genomic_DNA"/>
</dbReference>
<dbReference type="Proteomes" id="UP000520770">
    <property type="component" value="Unassembled WGS sequence"/>
</dbReference>
<evidence type="ECO:0000313" key="5">
    <source>
        <dbReference type="Proteomes" id="UP000524535"/>
    </source>
</evidence>
<evidence type="ECO:0000313" key="2">
    <source>
        <dbReference type="EMBL" id="MBB4412312.1"/>
    </source>
</evidence>